<evidence type="ECO:0000256" key="3">
    <source>
        <dbReference type="ARBA" id="ARBA00022737"/>
    </source>
</evidence>
<dbReference type="GO" id="GO:0051321">
    <property type="term" value="P:meiotic cell cycle"/>
    <property type="evidence" value="ECO:0007669"/>
    <property type="project" value="UniProtKB-KW"/>
</dbReference>
<keyword evidence="6" id="KW-0378">Hydrolase</keyword>
<dbReference type="GO" id="GO:0003676">
    <property type="term" value="F:nucleic acid binding"/>
    <property type="evidence" value="ECO:0007669"/>
    <property type="project" value="InterPro"/>
</dbReference>
<keyword evidence="15" id="KW-1185">Reference proteome</keyword>
<evidence type="ECO:0000256" key="11">
    <source>
        <dbReference type="ARBA" id="ARBA00023254"/>
    </source>
</evidence>
<dbReference type="SMART" id="SM00333">
    <property type="entry name" value="TUDOR"/>
    <property type="match status" value="2"/>
</dbReference>
<dbReference type="GO" id="GO:0005737">
    <property type="term" value="C:cytoplasm"/>
    <property type="evidence" value="ECO:0007669"/>
    <property type="project" value="UniProtKB-ARBA"/>
</dbReference>
<dbReference type="PROSITE" id="PS51203">
    <property type="entry name" value="CS"/>
    <property type="match status" value="1"/>
</dbReference>
<dbReference type="Gene3D" id="2.60.40.790">
    <property type="match status" value="1"/>
</dbReference>
<evidence type="ECO:0000313" key="14">
    <source>
        <dbReference type="EMBL" id="CAH1733183.1"/>
    </source>
</evidence>
<dbReference type="Proteomes" id="UP001154329">
    <property type="component" value="Chromosome 3"/>
</dbReference>
<feature type="domain" description="CS" evidence="13">
    <location>
        <begin position="1110"/>
        <end position="1198"/>
    </location>
</feature>
<evidence type="ECO:0000256" key="1">
    <source>
        <dbReference type="ARBA" id="ARBA00012552"/>
    </source>
</evidence>
<keyword evidence="2" id="KW-0217">Developmental protein</keyword>
<dbReference type="InterPro" id="IPR002999">
    <property type="entry name" value="Tudor"/>
</dbReference>
<dbReference type="EC" id="3.6.4.13" evidence="1"/>
<dbReference type="InterPro" id="IPR007052">
    <property type="entry name" value="CS_dom"/>
</dbReference>
<evidence type="ECO:0000256" key="2">
    <source>
        <dbReference type="ARBA" id="ARBA00022473"/>
    </source>
</evidence>
<dbReference type="EMBL" id="OU899036">
    <property type="protein sequence ID" value="CAH1733183.1"/>
    <property type="molecule type" value="Genomic_DNA"/>
</dbReference>
<dbReference type="InterPro" id="IPR035437">
    <property type="entry name" value="SNase_OB-fold_sf"/>
</dbReference>
<evidence type="ECO:0000256" key="5">
    <source>
        <dbReference type="ARBA" id="ARBA00022782"/>
    </source>
</evidence>
<evidence type="ECO:0000256" key="12">
    <source>
        <dbReference type="ARBA" id="ARBA00047984"/>
    </source>
</evidence>
<dbReference type="GO" id="GO:0016787">
    <property type="term" value="F:hydrolase activity"/>
    <property type="evidence" value="ECO:0007669"/>
    <property type="project" value="UniProtKB-KW"/>
</dbReference>
<keyword evidence="11" id="KW-0469">Meiosis</keyword>
<evidence type="ECO:0000256" key="6">
    <source>
        <dbReference type="ARBA" id="ARBA00022801"/>
    </source>
</evidence>
<dbReference type="AlphaFoldDB" id="A0A9P0NQ11"/>
<dbReference type="CDD" id="cd20435">
    <property type="entry name" value="Tudor_TDRD12_rpt2"/>
    <property type="match status" value="1"/>
</dbReference>
<dbReference type="PANTHER" id="PTHR22655">
    <property type="entry name" value="ATP-DEPENDENT RNA HELICASE TDRD12-RELATED"/>
    <property type="match status" value="1"/>
</dbReference>
<sequence length="1266" mass="145561">MTDQINFKKYKDLLYNNEGSKNNGNLTPIYGPYEKLYLNDWGQSDIHHEIVQAFDKMNIKQMKPIQQNSFLYLTKHYNTAMIGFSKGKSVSYLASIGSSILSNSNNKVENCDIGPKAIILSSSLRSCSLLEDLSKLLFSSTKNKINIVVAYESISVQHSIAALCNGCDILIATPTGLHNLVTQSKIFSYSNLKHFVFDNIDLLLDIYKTQIAYFSQLLIKLKEKEGCSIQLISASVKWNKEVDMFLNQLFLKWQYIFGSPLEAVRYMKIGFNVVLVEDDKLEKILQFLKNNKKCYQSVIVTSNSNELDMISSYIEQHSSSIEVLVPCDMRISNVYTLQRWNDSLEKKQRVLICCDDMLIDFCIVDADCLIHYDIPDNKHKFSMRFSVLQNSSNVVNKNKDLSTYIFLSNNIRDMLQLPKVVEIMKDFGKGEVDPILLKHAKNISDSLEKEKKNCLLCSEVQQFGHCSRSLVCQSRHILFKQHDEPNTNIPRSGLAVVKILNVYDASHISAKLLKVNNTNNLNDEEHWSNVVDHSDTINSKLSSHFSKKNSEILHENPNPEDIVAVKIDSNNSRKITNTGYFRALVINIVDKYTTNPKVRVKLIDEGYVETISKWNVFVLPDLLKSIHTTTVDMFLASVKPIGFDKTWCTHANTCVLRHLKDGEICNNTFIVKIKMALRNTIWIKALYEKYWDSKLIKYDIKEILPEVLFNFGYADINFEHINNLTELSISAGIAKPLQSKINVENNNELSIEEYMSIYELPQPQWAHLDQNVALVSVECFLSPKLFFVGNTKYNDGLDNLQLLINKYVEEKQLEKLKHVVKGAICLAKHPQANTFSRVKIIDKFGDGTVEVFFVDKAEFLNIQLHLLLTIHPDLITYLPFQAIECSLKGIKDTLPTGNELNDPIDYLFDMTANPLYLEVTDTISSTTFTGGSLYEVILYDENITVNLEFQAKFSEYCDDIQMSKIMDLINNEYNEDINVNNDEDIPYVIDETKFEIDDMNSDELKIKQEFFTDFGTAVFGEAYTDILKSSNQNIQDVKKEDSLTLTDITPLIESEPLKENINIEPIKTNKIRPVENVKMTKDTSMKNDCKQKPKEKLRQICLTCNTNIQSIIPICTWHQDKNNIYLKFNILEIDDFNLDCSMESINFKAQFKSYTYAFCVRLYGFIMDKSIIHKHNFDGFYIKAEKLIKTNYKWPHLFLCKKHHTYVKYDTEHIETKDNSIWIKAMNTLKLHAKGVPLNSIENESTNSDSCSDNEELSVYEDSIDF</sequence>
<evidence type="ECO:0000256" key="10">
    <source>
        <dbReference type="ARBA" id="ARBA00023158"/>
    </source>
</evidence>
<evidence type="ECO:0000256" key="4">
    <source>
        <dbReference type="ARBA" id="ARBA00022741"/>
    </source>
</evidence>
<proteinExistence type="predicted"/>
<dbReference type="PANTHER" id="PTHR22655:SF2">
    <property type="entry name" value="ATP-DEPENDENT RNA HELICASE TDRD12-RELATED"/>
    <property type="match status" value="1"/>
</dbReference>
<evidence type="ECO:0000256" key="9">
    <source>
        <dbReference type="ARBA" id="ARBA00022871"/>
    </source>
</evidence>
<dbReference type="InterPro" id="IPR027417">
    <property type="entry name" value="P-loop_NTPase"/>
</dbReference>
<evidence type="ECO:0000313" key="15">
    <source>
        <dbReference type="Proteomes" id="UP001154329"/>
    </source>
</evidence>
<dbReference type="GO" id="GO:0031047">
    <property type="term" value="P:regulatory ncRNA-mediated gene silencing"/>
    <property type="evidence" value="ECO:0007669"/>
    <property type="project" value="UniProtKB-KW"/>
</dbReference>
<dbReference type="SUPFAM" id="SSF52540">
    <property type="entry name" value="P-loop containing nucleoside triphosphate hydrolases"/>
    <property type="match status" value="1"/>
</dbReference>
<dbReference type="GO" id="GO:0005524">
    <property type="term" value="F:ATP binding"/>
    <property type="evidence" value="ECO:0007669"/>
    <property type="project" value="UniProtKB-KW"/>
</dbReference>
<dbReference type="Pfam" id="PF00567">
    <property type="entry name" value="TUDOR"/>
    <property type="match status" value="1"/>
</dbReference>
<organism evidence="14 15">
    <name type="scientific">Aphis gossypii</name>
    <name type="common">Cotton aphid</name>
    <dbReference type="NCBI Taxonomy" id="80765"/>
    <lineage>
        <taxon>Eukaryota</taxon>
        <taxon>Metazoa</taxon>
        <taxon>Ecdysozoa</taxon>
        <taxon>Arthropoda</taxon>
        <taxon>Hexapoda</taxon>
        <taxon>Insecta</taxon>
        <taxon>Pterygota</taxon>
        <taxon>Neoptera</taxon>
        <taxon>Paraneoptera</taxon>
        <taxon>Hemiptera</taxon>
        <taxon>Sternorrhyncha</taxon>
        <taxon>Aphidomorpha</taxon>
        <taxon>Aphidoidea</taxon>
        <taxon>Aphididae</taxon>
        <taxon>Aphidini</taxon>
        <taxon>Aphis</taxon>
        <taxon>Aphis</taxon>
    </lineage>
</organism>
<dbReference type="GO" id="GO:0007283">
    <property type="term" value="P:spermatogenesis"/>
    <property type="evidence" value="ECO:0007669"/>
    <property type="project" value="UniProtKB-KW"/>
</dbReference>
<dbReference type="InterPro" id="IPR011545">
    <property type="entry name" value="DEAD/DEAH_box_helicase_dom"/>
</dbReference>
<keyword evidence="10" id="KW-0943">RNA-mediated gene silencing</keyword>
<accession>A0A9P0NQ11</accession>
<name>A0A9P0NQ11_APHGO</name>
<keyword evidence="8" id="KW-0067">ATP-binding</keyword>
<gene>
    <name evidence="14" type="ORF">APHIGO_LOCUS9535</name>
</gene>
<keyword evidence="9" id="KW-0744">Spermatogenesis</keyword>
<dbReference type="Gene3D" id="3.40.50.300">
    <property type="entry name" value="P-loop containing nucleotide triphosphate hydrolases"/>
    <property type="match status" value="1"/>
</dbReference>
<dbReference type="SUPFAM" id="SSF49764">
    <property type="entry name" value="HSP20-like chaperones"/>
    <property type="match status" value="1"/>
</dbReference>
<dbReference type="Gene3D" id="2.30.30.140">
    <property type="match status" value="2"/>
</dbReference>
<dbReference type="GO" id="GO:0003724">
    <property type="term" value="F:RNA helicase activity"/>
    <property type="evidence" value="ECO:0007669"/>
    <property type="project" value="UniProtKB-EC"/>
</dbReference>
<dbReference type="InterPro" id="IPR008978">
    <property type="entry name" value="HSP20-like_chaperone"/>
</dbReference>
<keyword evidence="7" id="KW-0347">Helicase</keyword>
<reference evidence="14" key="1">
    <citation type="submission" date="2022-02" db="EMBL/GenBank/DDBJ databases">
        <authorList>
            <person name="King R."/>
        </authorList>
    </citation>
    <scope>NUCLEOTIDE SEQUENCE</scope>
</reference>
<protein>
    <recommendedName>
        <fullName evidence="1">RNA helicase</fullName>
        <ecNumber evidence="1">3.6.4.13</ecNumber>
    </recommendedName>
</protein>
<comment type="catalytic activity">
    <reaction evidence="12">
        <text>ATP + H2O = ADP + phosphate + H(+)</text>
        <dbReference type="Rhea" id="RHEA:13065"/>
        <dbReference type="ChEBI" id="CHEBI:15377"/>
        <dbReference type="ChEBI" id="CHEBI:15378"/>
        <dbReference type="ChEBI" id="CHEBI:30616"/>
        <dbReference type="ChEBI" id="CHEBI:43474"/>
        <dbReference type="ChEBI" id="CHEBI:456216"/>
        <dbReference type="EC" id="3.6.4.13"/>
    </reaction>
</comment>
<dbReference type="SUPFAM" id="SSF63748">
    <property type="entry name" value="Tudor/PWWP/MBT"/>
    <property type="match status" value="2"/>
</dbReference>
<dbReference type="Gene3D" id="2.40.50.90">
    <property type="match status" value="1"/>
</dbReference>
<keyword evidence="3" id="KW-0677">Repeat</keyword>
<dbReference type="GO" id="GO:0042078">
    <property type="term" value="P:germ-line stem cell division"/>
    <property type="evidence" value="ECO:0007669"/>
    <property type="project" value="TreeGrafter"/>
</dbReference>
<evidence type="ECO:0000259" key="13">
    <source>
        <dbReference type="PROSITE" id="PS51203"/>
    </source>
</evidence>
<evidence type="ECO:0000256" key="8">
    <source>
        <dbReference type="ARBA" id="ARBA00022840"/>
    </source>
</evidence>
<keyword evidence="5" id="KW-0221">Differentiation</keyword>
<reference evidence="14" key="2">
    <citation type="submission" date="2022-10" db="EMBL/GenBank/DDBJ databases">
        <authorList>
            <consortium name="ENA_rothamsted_submissions"/>
            <consortium name="culmorum"/>
            <person name="King R."/>
        </authorList>
    </citation>
    <scope>NUCLEOTIDE SEQUENCE</scope>
</reference>
<keyword evidence="4" id="KW-0547">Nucleotide-binding</keyword>
<evidence type="ECO:0000256" key="7">
    <source>
        <dbReference type="ARBA" id="ARBA00022806"/>
    </source>
</evidence>
<dbReference type="Pfam" id="PF00270">
    <property type="entry name" value="DEAD"/>
    <property type="match status" value="1"/>
</dbReference>